<dbReference type="InterPro" id="IPR011990">
    <property type="entry name" value="TPR-like_helical_dom_sf"/>
</dbReference>
<keyword evidence="4" id="KW-0472">Membrane</keyword>
<evidence type="ECO:0000256" key="4">
    <source>
        <dbReference type="ARBA" id="ARBA00023136"/>
    </source>
</evidence>
<comment type="subcellular location">
    <subcellularLocation>
        <location evidence="1">Cell outer membrane</location>
    </subcellularLocation>
</comment>
<evidence type="ECO:0000256" key="3">
    <source>
        <dbReference type="ARBA" id="ARBA00022729"/>
    </source>
</evidence>
<evidence type="ECO:0000256" key="2">
    <source>
        <dbReference type="ARBA" id="ARBA00006275"/>
    </source>
</evidence>
<evidence type="ECO:0000313" key="9">
    <source>
        <dbReference type="EMBL" id="MFC3198027.1"/>
    </source>
</evidence>
<dbReference type="Gene3D" id="1.25.40.390">
    <property type="match status" value="1"/>
</dbReference>
<organism evidence="9 10">
    <name type="scientific">Parapedobacter deserti</name>
    <dbReference type="NCBI Taxonomy" id="1912957"/>
    <lineage>
        <taxon>Bacteria</taxon>
        <taxon>Pseudomonadati</taxon>
        <taxon>Bacteroidota</taxon>
        <taxon>Sphingobacteriia</taxon>
        <taxon>Sphingobacteriales</taxon>
        <taxon>Sphingobacteriaceae</taxon>
        <taxon>Parapedobacter</taxon>
    </lineage>
</organism>
<protein>
    <submittedName>
        <fullName evidence="9">RagB/SusD family nutrient uptake outer membrane protein</fullName>
    </submittedName>
</protein>
<sequence>MKTLKNIIGFIFVAITVSCSSDFLERVPQGELITPQLENPDGVEAMLVGAYGLLNGNVNGTWGSYASAPSQWLFGEVAADNAHKGSNNGDQPNMNQIEAHQAISTNDNLAVMWSRYYEGIARCNNTLRLLTAVQNGAGDKLSDQRAAEVAAEARMLRGHYYFFLKRVFKNIPYVDENTTTADAVTVPNDTDVYPYIEADFRFAVDNLPPGKPLEEAGRVDRIAAQAYLGKLLLYLGRHDEALPLFEAVMDAKPDITTLPFTDNFDVTKENGPESIFAVQHVINPDGSGDNANVGDMLGGFYGNAPVNCCGFFQPTFDLVNAFKVDNEGLPMLDGSYRTDPYLSDFGLVGDAKTNYQVDRTLAFDPRLDYTVGRRGVPFRDWGIMLGDSWIRDPAYAGPFVGVKHMIEQSQFSSHAVQGTLQITALNVNLIRLADVYLMAAECYADAGNLGEALALVNAIRERAAQLPAKQVNGSPVAAYNVQPYPAFPDPAYALNAIRFERRLELALEGHRFYDLVRWGIAKEVLERYASFEGEYLSAYRNLVFQPRNEFFPIPQEQIDRSQGALVQHDEY</sequence>
<dbReference type="InterPro" id="IPR033985">
    <property type="entry name" value="SusD-like_N"/>
</dbReference>
<accession>A0ABV7JRV1</accession>
<dbReference type="InterPro" id="IPR019734">
    <property type="entry name" value="TPR_rpt"/>
</dbReference>
<dbReference type="PROSITE" id="PS51257">
    <property type="entry name" value="PROKAR_LIPOPROTEIN"/>
    <property type="match status" value="1"/>
</dbReference>
<comment type="similarity">
    <text evidence="2">Belongs to the SusD family.</text>
</comment>
<keyword evidence="5" id="KW-0998">Cell outer membrane</keyword>
<dbReference type="SUPFAM" id="SSF48452">
    <property type="entry name" value="TPR-like"/>
    <property type="match status" value="1"/>
</dbReference>
<dbReference type="EMBL" id="JBHRTA010000030">
    <property type="protein sequence ID" value="MFC3198027.1"/>
    <property type="molecule type" value="Genomic_DNA"/>
</dbReference>
<evidence type="ECO:0000259" key="8">
    <source>
        <dbReference type="Pfam" id="PF14322"/>
    </source>
</evidence>
<dbReference type="Pfam" id="PF07980">
    <property type="entry name" value="SusD_RagB"/>
    <property type="match status" value="1"/>
</dbReference>
<feature type="domain" description="SusD-like N-terminal" evidence="8">
    <location>
        <begin position="73"/>
        <end position="232"/>
    </location>
</feature>
<evidence type="ECO:0000256" key="6">
    <source>
        <dbReference type="PROSITE-ProRule" id="PRU00339"/>
    </source>
</evidence>
<dbReference type="PROSITE" id="PS50005">
    <property type="entry name" value="TPR"/>
    <property type="match status" value="1"/>
</dbReference>
<keyword evidence="3" id="KW-0732">Signal</keyword>
<reference evidence="10" key="1">
    <citation type="journal article" date="2019" name="Int. J. Syst. Evol. Microbiol.">
        <title>The Global Catalogue of Microorganisms (GCM) 10K type strain sequencing project: providing services to taxonomists for standard genome sequencing and annotation.</title>
        <authorList>
            <consortium name="The Broad Institute Genomics Platform"/>
            <consortium name="The Broad Institute Genome Sequencing Center for Infectious Disease"/>
            <person name="Wu L."/>
            <person name="Ma J."/>
        </authorList>
    </citation>
    <scope>NUCLEOTIDE SEQUENCE [LARGE SCALE GENOMIC DNA]</scope>
    <source>
        <strain evidence="10">KCTC 52416</strain>
    </source>
</reference>
<dbReference type="InterPro" id="IPR012944">
    <property type="entry name" value="SusD_RagB_dom"/>
</dbReference>
<feature type="repeat" description="TPR" evidence="6">
    <location>
        <begin position="222"/>
        <end position="255"/>
    </location>
</feature>
<evidence type="ECO:0000259" key="7">
    <source>
        <dbReference type="Pfam" id="PF07980"/>
    </source>
</evidence>
<keyword evidence="6" id="KW-0802">TPR repeat</keyword>
<name>A0ABV7JRV1_9SPHI</name>
<gene>
    <name evidence="9" type="ORF">ACFOET_10430</name>
</gene>
<comment type="caution">
    <text evidence="9">The sequence shown here is derived from an EMBL/GenBank/DDBJ whole genome shotgun (WGS) entry which is preliminary data.</text>
</comment>
<evidence type="ECO:0000256" key="1">
    <source>
        <dbReference type="ARBA" id="ARBA00004442"/>
    </source>
</evidence>
<keyword evidence="10" id="KW-1185">Reference proteome</keyword>
<evidence type="ECO:0000313" key="10">
    <source>
        <dbReference type="Proteomes" id="UP001595526"/>
    </source>
</evidence>
<proteinExistence type="inferred from homology"/>
<dbReference type="Pfam" id="PF14322">
    <property type="entry name" value="SusD-like_3"/>
    <property type="match status" value="1"/>
</dbReference>
<feature type="domain" description="RagB/SusD" evidence="7">
    <location>
        <begin position="272"/>
        <end position="571"/>
    </location>
</feature>
<dbReference type="Proteomes" id="UP001595526">
    <property type="component" value="Unassembled WGS sequence"/>
</dbReference>
<dbReference type="RefSeq" id="WP_379022280.1">
    <property type="nucleotide sequence ID" value="NZ_JBHRTA010000030.1"/>
</dbReference>
<evidence type="ECO:0000256" key="5">
    <source>
        <dbReference type="ARBA" id="ARBA00023237"/>
    </source>
</evidence>